<comment type="caution">
    <text evidence="3">The sequence shown here is derived from an EMBL/GenBank/DDBJ whole genome shotgun (WGS) entry which is preliminary data.</text>
</comment>
<organism evidence="3 4">
    <name type="scientific">Nocardia goodfellowii</name>
    <dbReference type="NCBI Taxonomy" id="882446"/>
    <lineage>
        <taxon>Bacteria</taxon>
        <taxon>Bacillati</taxon>
        <taxon>Actinomycetota</taxon>
        <taxon>Actinomycetes</taxon>
        <taxon>Mycobacteriales</taxon>
        <taxon>Nocardiaceae</taxon>
        <taxon>Nocardia</taxon>
    </lineage>
</organism>
<keyword evidence="3" id="KW-0067">ATP-binding</keyword>
<keyword evidence="3" id="KW-0547">Nucleotide-binding</keyword>
<feature type="region of interest" description="Disordered" evidence="1">
    <location>
        <begin position="1"/>
        <end position="20"/>
    </location>
</feature>
<accession>A0ABS4QMQ3</accession>
<dbReference type="Proteomes" id="UP001519325">
    <property type="component" value="Unassembled WGS sequence"/>
</dbReference>
<dbReference type="GO" id="GO:0006508">
    <property type="term" value="P:proteolysis"/>
    <property type="evidence" value="ECO:0007669"/>
    <property type="project" value="UniProtKB-KW"/>
</dbReference>
<dbReference type="InterPro" id="IPR004176">
    <property type="entry name" value="Clp_R_N"/>
</dbReference>
<sequence length="115" mass="12572">MTTTAAASPSEPTTPDPTLSAHATRLQGWVTADLERVLQRAVDIANAAGQQQVRIEHVALAILENPYSTARTAGNDAQTVTQWQQALINVVAASHVEADQPRRVTDIFCWRSIRR</sequence>
<dbReference type="GO" id="GO:0005524">
    <property type="term" value="F:ATP binding"/>
    <property type="evidence" value="ECO:0007669"/>
    <property type="project" value="UniProtKB-KW"/>
</dbReference>
<keyword evidence="3" id="KW-0645">Protease</keyword>
<evidence type="ECO:0000259" key="2">
    <source>
        <dbReference type="Pfam" id="PF02861"/>
    </source>
</evidence>
<dbReference type="InterPro" id="IPR036628">
    <property type="entry name" value="Clp_N_dom_sf"/>
</dbReference>
<protein>
    <submittedName>
        <fullName evidence="3">ATP-dependent Clp protease ATP-binding subunit ClpA</fullName>
    </submittedName>
</protein>
<evidence type="ECO:0000313" key="3">
    <source>
        <dbReference type="EMBL" id="MBP2192991.1"/>
    </source>
</evidence>
<dbReference type="EMBL" id="JAGGMR010000001">
    <property type="protein sequence ID" value="MBP2192991.1"/>
    <property type="molecule type" value="Genomic_DNA"/>
</dbReference>
<keyword evidence="3" id="KW-0378">Hydrolase</keyword>
<proteinExistence type="predicted"/>
<keyword evidence="4" id="KW-1185">Reference proteome</keyword>
<dbReference type="Pfam" id="PF02861">
    <property type="entry name" value="Clp_N"/>
    <property type="match status" value="1"/>
</dbReference>
<dbReference type="SUPFAM" id="SSF81923">
    <property type="entry name" value="Double Clp-N motif"/>
    <property type="match status" value="1"/>
</dbReference>
<dbReference type="Gene3D" id="1.10.1780.10">
    <property type="entry name" value="Clp, N-terminal domain"/>
    <property type="match status" value="1"/>
</dbReference>
<evidence type="ECO:0000256" key="1">
    <source>
        <dbReference type="SAM" id="MobiDB-lite"/>
    </source>
</evidence>
<feature type="domain" description="Clp R" evidence="2">
    <location>
        <begin position="31"/>
        <end position="77"/>
    </location>
</feature>
<dbReference type="RefSeq" id="WP_209896208.1">
    <property type="nucleotide sequence ID" value="NZ_JAGGMR010000001.1"/>
</dbReference>
<gene>
    <name evidence="3" type="ORF">BJ987_005892</name>
</gene>
<name>A0ABS4QMQ3_9NOCA</name>
<evidence type="ECO:0000313" key="4">
    <source>
        <dbReference type="Proteomes" id="UP001519325"/>
    </source>
</evidence>
<dbReference type="GO" id="GO:0008233">
    <property type="term" value="F:peptidase activity"/>
    <property type="evidence" value="ECO:0007669"/>
    <property type="project" value="UniProtKB-KW"/>
</dbReference>
<reference evidence="3 4" key="1">
    <citation type="submission" date="2021-03" db="EMBL/GenBank/DDBJ databases">
        <title>Sequencing the genomes of 1000 actinobacteria strains.</title>
        <authorList>
            <person name="Klenk H.-P."/>
        </authorList>
    </citation>
    <scope>NUCLEOTIDE SEQUENCE [LARGE SCALE GENOMIC DNA]</scope>
    <source>
        <strain evidence="3 4">DSM 45516</strain>
    </source>
</reference>